<organism evidence="2 3">
    <name type="scientific">Hemibagrus guttatus</name>
    <dbReference type="NCBI Taxonomy" id="175788"/>
    <lineage>
        <taxon>Eukaryota</taxon>
        <taxon>Metazoa</taxon>
        <taxon>Chordata</taxon>
        <taxon>Craniata</taxon>
        <taxon>Vertebrata</taxon>
        <taxon>Euteleostomi</taxon>
        <taxon>Actinopterygii</taxon>
        <taxon>Neopterygii</taxon>
        <taxon>Teleostei</taxon>
        <taxon>Ostariophysi</taxon>
        <taxon>Siluriformes</taxon>
        <taxon>Bagridae</taxon>
        <taxon>Hemibagrus</taxon>
    </lineage>
</organism>
<keyword evidence="3" id="KW-1185">Reference proteome</keyword>
<proteinExistence type="predicted"/>
<dbReference type="InterPro" id="IPR024445">
    <property type="entry name" value="Tnp_ISXO2-like"/>
</dbReference>
<dbReference type="Proteomes" id="UP001274896">
    <property type="component" value="Unassembled WGS sequence"/>
</dbReference>
<dbReference type="NCBIfam" id="NF033547">
    <property type="entry name" value="transpos_IS1595"/>
    <property type="match status" value="1"/>
</dbReference>
<gene>
    <name evidence="2" type="ORF">QTP70_017283</name>
</gene>
<dbReference type="PANTHER" id="PTHR47163">
    <property type="entry name" value="DDE_TNP_IS1595 DOMAIN-CONTAINING PROTEIN"/>
    <property type="match status" value="1"/>
</dbReference>
<reference evidence="2" key="1">
    <citation type="submission" date="2023-06" db="EMBL/GenBank/DDBJ databases">
        <title>Male Hemibagrus guttatus genome.</title>
        <authorList>
            <person name="Bian C."/>
        </authorList>
    </citation>
    <scope>NUCLEOTIDE SEQUENCE</scope>
    <source>
        <strain evidence="2">Male_cb2023</strain>
        <tissue evidence="2">Muscle</tissue>
    </source>
</reference>
<evidence type="ECO:0000259" key="1">
    <source>
        <dbReference type="SMART" id="SM01126"/>
    </source>
</evidence>
<dbReference type="SMART" id="SM01126">
    <property type="entry name" value="DDE_Tnp_IS1595"/>
    <property type="match status" value="1"/>
</dbReference>
<accession>A0AAE0QP61</accession>
<dbReference type="Pfam" id="PF12762">
    <property type="entry name" value="DDE_Tnp_IS1595"/>
    <property type="match status" value="1"/>
</dbReference>
<sequence length="232" mass="27788">MLILCRFSQGLHLRQVDMLQDGIAKSTATLSMMSKKLRRICVKSLEKHRKKKRQKVGGVNVIVHIDESKFCHKRKYARGRFGNTWKRKRTWVFGILEIKAASRRPILRIVKKRNKETLVPIIKKHVKRESVVVSDEWRAYTSLSQEGYKHVRVNHSQNYVDPQTGLHTQNIERAWETYKREIWRMRWNRSEKALKKQLCFIEWTYWLARRHKHGVLGRLLKDIRIVSNHRSV</sequence>
<evidence type="ECO:0000313" key="2">
    <source>
        <dbReference type="EMBL" id="KAK3526158.1"/>
    </source>
</evidence>
<dbReference type="InterPro" id="IPR053164">
    <property type="entry name" value="IS1016-like_transposase"/>
</dbReference>
<name>A0AAE0QP61_9TELE</name>
<feature type="domain" description="ISXO2-like transposase" evidence="1">
    <location>
        <begin position="55"/>
        <end position="206"/>
    </location>
</feature>
<dbReference type="EMBL" id="JAUCMX010000013">
    <property type="protein sequence ID" value="KAK3526158.1"/>
    <property type="molecule type" value="Genomic_DNA"/>
</dbReference>
<evidence type="ECO:0000313" key="3">
    <source>
        <dbReference type="Proteomes" id="UP001274896"/>
    </source>
</evidence>
<dbReference type="PANTHER" id="PTHR47163:SF2">
    <property type="entry name" value="SI:DKEY-17M8.2"/>
    <property type="match status" value="1"/>
</dbReference>
<dbReference type="AlphaFoldDB" id="A0AAE0QP61"/>
<protein>
    <recommendedName>
        <fullName evidence="1">ISXO2-like transposase domain-containing protein</fullName>
    </recommendedName>
</protein>
<comment type="caution">
    <text evidence="2">The sequence shown here is derived from an EMBL/GenBank/DDBJ whole genome shotgun (WGS) entry which is preliminary data.</text>
</comment>